<protein>
    <recommendedName>
        <fullName evidence="2">Partner of Y14 and mago</fullName>
    </recommendedName>
</protein>
<dbReference type="PANTHER" id="PTHR22959">
    <property type="entry name" value="PYM PROTEIN"/>
    <property type="match status" value="1"/>
</dbReference>
<dbReference type="InterPro" id="IPR036348">
    <property type="entry name" value="WIBG_N_sf"/>
</dbReference>
<evidence type="ECO:0000256" key="3">
    <source>
        <dbReference type="SAM" id="Coils"/>
    </source>
</evidence>
<dbReference type="GO" id="GO:1903259">
    <property type="term" value="P:exon-exon junction complex disassembly"/>
    <property type="evidence" value="ECO:0007669"/>
    <property type="project" value="InterPro"/>
</dbReference>
<dbReference type="GO" id="GO:0005737">
    <property type="term" value="C:cytoplasm"/>
    <property type="evidence" value="ECO:0007669"/>
    <property type="project" value="TreeGrafter"/>
</dbReference>
<feature type="domain" description="WIBG Mago-binding" evidence="5">
    <location>
        <begin position="28"/>
        <end position="54"/>
    </location>
</feature>
<feature type="coiled-coil region" evidence="3">
    <location>
        <begin position="130"/>
        <end position="157"/>
    </location>
</feature>
<feature type="compositionally biased region" description="Basic and acidic residues" evidence="4">
    <location>
        <begin position="54"/>
        <end position="67"/>
    </location>
</feature>
<feature type="region of interest" description="Disordered" evidence="4">
    <location>
        <begin position="1"/>
        <end position="123"/>
    </location>
</feature>
<dbReference type="WBParaSite" id="MhA1_Contig1992.frz3.gene8">
    <property type="protein sequence ID" value="MhA1_Contig1992.frz3.gene8"/>
    <property type="gene ID" value="MhA1_Contig1992.frz3.gene8"/>
</dbReference>
<dbReference type="InterPro" id="IPR039333">
    <property type="entry name" value="PYM1"/>
</dbReference>
<name>A0A1I8BEE3_MELHA</name>
<dbReference type="InterPro" id="IPR015362">
    <property type="entry name" value="WIBG_mago-bd"/>
</dbReference>
<dbReference type="SUPFAM" id="SSF101931">
    <property type="entry name" value="Pym (Within the bgcn gene intron protein, WIBG), N-terminal domain"/>
    <property type="match status" value="1"/>
</dbReference>
<dbReference type="Proteomes" id="UP000095281">
    <property type="component" value="Unplaced"/>
</dbReference>
<dbReference type="OMA" id="ITPQDHF"/>
<feature type="compositionally biased region" description="Polar residues" evidence="4">
    <location>
        <begin position="68"/>
        <end position="81"/>
    </location>
</feature>
<dbReference type="Pfam" id="PF09282">
    <property type="entry name" value="Mago-bind"/>
    <property type="match status" value="1"/>
</dbReference>
<proteinExistence type="inferred from homology"/>
<evidence type="ECO:0000313" key="7">
    <source>
        <dbReference type="WBParaSite" id="MhA1_Contig1992.frz3.gene8"/>
    </source>
</evidence>
<evidence type="ECO:0000313" key="6">
    <source>
        <dbReference type="Proteomes" id="UP000095281"/>
    </source>
</evidence>
<evidence type="ECO:0000256" key="2">
    <source>
        <dbReference type="ARBA" id="ARBA00018898"/>
    </source>
</evidence>
<evidence type="ECO:0000259" key="5">
    <source>
        <dbReference type="SMART" id="SM01273"/>
    </source>
</evidence>
<feature type="compositionally biased region" description="Polar residues" evidence="4">
    <location>
        <begin position="1"/>
        <end position="17"/>
    </location>
</feature>
<accession>A0A1I8BEE3</accession>
<reference evidence="7" key="1">
    <citation type="submission" date="2016-11" db="UniProtKB">
        <authorList>
            <consortium name="WormBaseParasite"/>
        </authorList>
    </citation>
    <scope>IDENTIFICATION</scope>
</reference>
<keyword evidence="6" id="KW-1185">Reference proteome</keyword>
<feature type="compositionally biased region" description="Low complexity" evidence="4">
    <location>
        <begin position="102"/>
        <end position="112"/>
    </location>
</feature>
<keyword evidence="3" id="KW-0175">Coiled coil</keyword>
<organism evidence="6 7">
    <name type="scientific">Meloidogyne hapla</name>
    <name type="common">Root-knot nematode worm</name>
    <dbReference type="NCBI Taxonomy" id="6305"/>
    <lineage>
        <taxon>Eukaryota</taxon>
        <taxon>Metazoa</taxon>
        <taxon>Ecdysozoa</taxon>
        <taxon>Nematoda</taxon>
        <taxon>Chromadorea</taxon>
        <taxon>Rhabditida</taxon>
        <taxon>Tylenchina</taxon>
        <taxon>Tylenchomorpha</taxon>
        <taxon>Tylenchoidea</taxon>
        <taxon>Meloidogynidae</taxon>
        <taxon>Meloidogyninae</taxon>
        <taxon>Meloidogyne</taxon>
    </lineage>
</organism>
<dbReference type="AlphaFoldDB" id="A0A1I8BEE3"/>
<dbReference type="PANTHER" id="PTHR22959:SF0">
    <property type="entry name" value="PARTNER OF Y14 AND MAGO"/>
    <property type="match status" value="1"/>
</dbReference>
<dbReference type="SMART" id="SM01273">
    <property type="entry name" value="Mago-bind"/>
    <property type="match status" value="1"/>
</dbReference>
<sequence>MSQLQPNTNTTSHSTANGGDVRIRTSSGEVYIPATQRPDGTWRKARKVRAGHVPQDEQPRFECKAQSEFKQTSKTSGNSVNYPVGWSPVDMVKEQKNKKKSNNNNLSTSSNKPTIAIDKPNAPITPEDFIQKQIAKFQKKIEEIDKLKERIDSGQLKNPEKNQLEKIVKRKEIEDEIEVLTQKLNKM</sequence>
<evidence type="ECO:0000256" key="4">
    <source>
        <dbReference type="SAM" id="MobiDB-lite"/>
    </source>
</evidence>
<dbReference type="GO" id="GO:0003723">
    <property type="term" value="F:RNA binding"/>
    <property type="evidence" value="ECO:0007669"/>
    <property type="project" value="TreeGrafter"/>
</dbReference>
<dbReference type="GO" id="GO:0035145">
    <property type="term" value="C:exon-exon junction complex"/>
    <property type="evidence" value="ECO:0007669"/>
    <property type="project" value="TreeGrafter"/>
</dbReference>
<comment type="similarity">
    <text evidence="1">Belongs to the pym family.</text>
</comment>
<evidence type="ECO:0000256" key="1">
    <source>
        <dbReference type="ARBA" id="ARBA00009394"/>
    </source>
</evidence>